<evidence type="ECO:0000313" key="2">
    <source>
        <dbReference type="EMBL" id="KAK7036746.1"/>
    </source>
</evidence>
<reference evidence="2 3" key="1">
    <citation type="submission" date="2024-01" db="EMBL/GenBank/DDBJ databases">
        <title>A draft genome for a cacao thread blight-causing isolate of Paramarasmius palmivorus.</title>
        <authorList>
            <person name="Baruah I.K."/>
            <person name="Bukari Y."/>
            <person name="Amoako-Attah I."/>
            <person name="Meinhardt L.W."/>
            <person name="Bailey B.A."/>
            <person name="Cohen S.P."/>
        </authorList>
    </citation>
    <scope>NUCLEOTIDE SEQUENCE [LARGE SCALE GENOMIC DNA]</scope>
    <source>
        <strain evidence="2 3">GH-12</strain>
    </source>
</reference>
<dbReference type="SUPFAM" id="SSF51735">
    <property type="entry name" value="NAD(P)-binding Rossmann-fold domains"/>
    <property type="match status" value="1"/>
</dbReference>
<proteinExistence type="predicted"/>
<dbReference type="InterPro" id="IPR052228">
    <property type="entry name" value="Sec_Metab_Biosynth_Oxidored"/>
</dbReference>
<dbReference type="InterPro" id="IPR036291">
    <property type="entry name" value="NAD(P)-bd_dom_sf"/>
</dbReference>
<sequence length="318" mass="35531">MVSLAEKNAQAAPKYENPVCVVVGGTSGIGRGMVQAFNRHTKGRGTIVIVGRNEDAAKEIFEHLRKETPETLGKYDFVQCDISVMDNAHKSAAEVLQKYPKINFLCISAGFITTAARNETVDGIDKQLAVHYYGRWVFVNDLLPALYKAQSQGEDAKVMSIMGPGKGGAIDDDYGLKKSFTVTRAALAPPTYNDLMCEEFSTRHPKLVFIHAYPGFVKTNILNVAEEQYLRMMVYLLPLFFWWTVTIDQCGEFLWNGYYRCTAGPEAKNKCTTGTNAYRIGSKGEDIGMKNYHGTKEQRAELWEHTIKETRSTVAVPQ</sequence>
<keyword evidence="3" id="KW-1185">Reference proteome</keyword>
<dbReference type="AlphaFoldDB" id="A0AAW0CCD0"/>
<dbReference type="Proteomes" id="UP001383192">
    <property type="component" value="Unassembled WGS sequence"/>
</dbReference>
<dbReference type="InterPro" id="IPR002347">
    <property type="entry name" value="SDR_fam"/>
</dbReference>
<accession>A0AAW0CCD0</accession>
<comment type="caution">
    <text evidence="2">The sequence shown here is derived from an EMBL/GenBank/DDBJ whole genome shotgun (WGS) entry which is preliminary data.</text>
</comment>
<dbReference type="Gene3D" id="3.40.50.720">
    <property type="entry name" value="NAD(P)-binding Rossmann-like Domain"/>
    <property type="match status" value="1"/>
</dbReference>
<gene>
    <name evidence="2" type="ORF">VNI00_011412</name>
</gene>
<dbReference type="PANTHER" id="PTHR47534">
    <property type="entry name" value="YALI0E05731P"/>
    <property type="match status" value="1"/>
</dbReference>
<dbReference type="PANTHER" id="PTHR47534:SF3">
    <property type="entry name" value="ALCOHOL DEHYDROGENASE-LIKE C-TERMINAL DOMAIN-CONTAINING PROTEIN"/>
    <property type="match status" value="1"/>
</dbReference>
<dbReference type="Pfam" id="PF00106">
    <property type="entry name" value="adh_short"/>
    <property type="match status" value="1"/>
</dbReference>
<organism evidence="2 3">
    <name type="scientific">Paramarasmius palmivorus</name>
    <dbReference type="NCBI Taxonomy" id="297713"/>
    <lineage>
        <taxon>Eukaryota</taxon>
        <taxon>Fungi</taxon>
        <taxon>Dikarya</taxon>
        <taxon>Basidiomycota</taxon>
        <taxon>Agaricomycotina</taxon>
        <taxon>Agaricomycetes</taxon>
        <taxon>Agaricomycetidae</taxon>
        <taxon>Agaricales</taxon>
        <taxon>Marasmiineae</taxon>
        <taxon>Marasmiaceae</taxon>
        <taxon>Paramarasmius</taxon>
    </lineage>
</organism>
<name>A0AAW0CCD0_9AGAR</name>
<protein>
    <recommendedName>
        <fullName evidence="4">NAD(P)-binding protein</fullName>
    </recommendedName>
</protein>
<dbReference type="EMBL" id="JAYKXP010000049">
    <property type="protein sequence ID" value="KAK7036746.1"/>
    <property type="molecule type" value="Genomic_DNA"/>
</dbReference>
<evidence type="ECO:0000313" key="3">
    <source>
        <dbReference type="Proteomes" id="UP001383192"/>
    </source>
</evidence>
<evidence type="ECO:0000256" key="1">
    <source>
        <dbReference type="ARBA" id="ARBA00023002"/>
    </source>
</evidence>
<keyword evidence="1" id="KW-0560">Oxidoreductase</keyword>
<evidence type="ECO:0008006" key="4">
    <source>
        <dbReference type="Google" id="ProtNLM"/>
    </source>
</evidence>
<dbReference type="GO" id="GO:0016491">
    <property type="term" value="F:oxidoreductase activity"/>
    <property type="evidence" value="ECO:0007669"/>
    <property type="project" value="UniProtKB-KW"/>
</dbReference>